<comment type="caution">
    <text evidence="6">The sequence shown here is derived from an EMBL/GenBank/DDBJ whole genome shotgun (WGS) entry which is preliminary data.</text>
</comment>
<organism evidence="6 7">
    <name type="scientific">Thyridium curvatum</name>
    <dbReference type="NCBI Taxonomy" id="1093900"/>
    <lineage>
        <taxon>Eukaryota</taxon>
        <taxon>Fungi</taxon>
        <taxon>Dikarya</taxon>
        <taxon>Ascomycota</taxon>
        <taxon>Pezizomycotina</taxon>
        <taxon>Sordariomycetes</taxon>
        <taxon>Sordariomycetidae</taxon>
        <taxon>Thyridiales</taxon>
        <taxon>Thyridiaceae</taxon>
        <taxon>Thyridium</taxon>
    </lineage>
</organism>
<feature type="domain" description="Rieske" evidence="5">
    <location>
        <begin position="456"/>
        <end position="542"/>
    </location>
</feature>
<evidence type="ECO:0000259" key="5">
    <source>
        <dbReference type="PROSITE" id="PS51296"/>
    </source>
</evidence>
<dbReference type="AlphaFoldDB" id="A0A507BMI1"/>
<evidence type="ECO:0000256" key="3">
    <source>
        <dbReference type="ARBA" id="ARBA00023004"/>
    </source>
</evidence>
<accession>A0A507BMI1</accession>
<dbReference type="Pfam" id="PF01266">
    <property type="entry name" value="DAO"/>
    <property type="match status" value="1"/>
</dbReference>
<gene>
    <name evidence="6" type="ORF">E0L32_012003</name>
</gene>
<keyword evidence="7" id="KW-1185">Reference proteome</keyword>
<dbReference type="InterPro" id="IPR006076">
    <property type="entry name" value="FAD-dep_OxRdtase"/>
</dbReference>
<dbReference type="PROSITE" id="PS51296">
    <property type="entry name" value="RIESKE"/>
    <property type="match status" value="1"/>
</dbReference>
<sequence>MSTSAASRRQQFMQTSGATDAVWVHKDKYANRPQFQQLKDDLETEVCIIGAGISGISVAYELVSRGKDVVLIEARDVLSGETGRTSGHLANALDDHYIHVKEKHGNEGAQAAADSHTWALERVGEIAKNLSIDCEYRRVPGYEISQYERDDKRHAEDLKELKAEAEMAKDLGLRAVFQEGLTIKGWDGKPDQRDGVVFFDQAAFHPTLYLVGIMKWLHKQPNFKCYTHTRMMTAEEKGIEVLGIGQKSVQVKTEGGQTIQCAYAVEATCIPLQKISVIVEMEYMRTYAIAIRVPKGSVEDCFIYDSAEEYKYVRLTACDDKDDYMIVGGCDHKVGQEGPENRFQELEDWVRERFTQAGSVDYKWSGQVNEPVDYMAFIGKNQGCDRIFVITGDSGNGLTHGVLAGKLIADEIDGNADPAWAKLYSPSRLASIAKSAVSMIKHDVQVNLQYKRFLETDITDIEDLVPGQGAVLNPKTSKPVAVYKDANGQVTKMSALCPHLKGVVCWNPAEKSFDCPIHGSRFSETGVCVNGPAKANLPPVEA</sequence>
<dbReference type="GO" id="GO:0051537">
    <property type="term" value="F:2 iron, 2 sulfur cluster binding"/>
    <property type="evidence" value="ECO:0007669"/>
    <property type="project" value="UniProtKB-KW"/>
</dbReference>
<dbReference type="InterPro" id="IPR036922">
    <property type="entry name" value="Rieske_2Fe-2S_sf"/>
</dbReference>
<evidence type="ECO:0000256" key="1">
    <source>
        <dbReference type="ARBA" id="ARBA00022714"/>
    </source>
</evidence>
<dbReference type="FunFam" id="2.102.10.10:FF:000014">
    <property type="entry name" value="Oxidoreductase, FAD dependent"/>
    <property type="match status" value="1"/>
</dbReference>
<dbReference type="PANTHER" id="PTHR13847:SF281">
    <property type="entry name" value="FAD DEPENDENT OXIDOREDUCTASE DOMAIN-CONTAINING PROTEIN"/>
    <property type="match status" value="1"/>
</dbReference>
<dbReference type="InterPro" id="IPR038010">
    <property type="entry name" value="YhfW_C"/>
</dbReference>
<dbReference type="Gene3D" id="3.50.50.60">
    <property type="entry name" value="FAD/NAD(P)-binding domain"/>
    <property type="match status" value="1"/>
</dbReference>
<dbReference type="InterPro" id="IPR036188">
    <property type="entry name" value="FAD/NAD-bd_sf"/>
</dbReference>
<name>A0A507BMI1_9PEZI</name>
<dbReference type="CDD" id="cd03477">
    <property type="entry name" value="Rieske_YhfW_C"/>
    <property type="match status" value="1"/>
</dbReference>
<dbReference type="SUPFAM" id="SSF51905">
    <property type="entry name" value="FAD/NAD(P)-binding domain"/>
    <property type="match status" value="1"/>
</dbReference>
<reference evidence="6 7" key="1">
    <citation type="submission" date="2019-06" db="EMBL/GenBank/DDBJ databases">
        <title>Draft genome sequence of the filamentous fungus Phialemoniopsis curvata isolated from diesel fuel.</title>
        <authorList>
            <person name="Varaljay V.A."/>
            <person name="Lyon W.J."/>
            <person name="Crouch A.L."/>
            <person name="Drake C.E."/>
            <person name="Hollomon J.M."/>
            <person name="Nadeau L.J."/>
            <person name="Nunn H.S."/>
            <person name="Stevenson B.S."/>
            <person name="Bojanowski C.L."/>
            <person name="Crookes-Goodson W.J."/>
        </authorList>
    </citation>
    <scope>NUCLEOTIDE SEQUENCE [LARGE SCALE GENOMIC DNA]</scope>
    <source>
        <strain evidence="6 7">D216</strain>
    </source>
</reference>
<keyword evidence="3" id="KW-0408">Iron</keyword>
<dbReference type="Gene3D" id="2.102.10.10">
    <property type="entry name" value="Rieske [2Fe-2S] iron-sulphur domain"/>
    <property type="match status" value="1"/>
</dbReference>
<dbReference type="EMBL" id="SKBQ01000129">
    <property type="protein sequence ID" value="TPX17940.1"/>
    <property type="molecule type" value="Genomic_DNA"/>
</dbReference>
<dbReference type="SUPFAM" id="SSF50022">
    <property type="entry name" value="ISP domain"/>
    <property type="match status" value="1"/>
</dbReference>
<keyword evidence="2" id="KW-0479">Metal-binding</keyword>
<keyword evidence="1" id="KW-0001">2Fe-2S</keyword>
<dbReference type="InParanoid" id="A0A507BMI1"/>
<evidence type="ECO:0000256" key="4">
    <source>
        <dbReference type="ARBA" id="ARBA00023014"/>
    </source>
</evidence>
<dbReference type="Gene3D" id="3.30.9.10">
    <property type="entry name" value="D-Amino Acid Oxidase, subunit A, domain 2"/>
    <property type="match status" value="1"/>
</dbReference>
<dbReference type="GO" id="GO:0046872">
    <property type="term" value="F:metal ion binding"/>
    <property type="evidence" value="ECO:0007669"/>
    <property type="project" value="UniProtKB-KW"/>
</dbReference>
<dbReference type="RefSeq" id="XP_030999651.1">
    <property type="nucleotide sequence ID" value="XM_031134796.1"/>
</dbReference>
<evidence type="ECO:0000313" key="7">
    <source>
        <dbReference type="Proteomes" id="UP000319257"/>
    </source>
</evidence>
<evidence type="ECO:0000313" key="6">
    <source>
        <dbReference type="EMBL" id="TPX17940.1"/>
    </source>
</evidence>
<dbReference type="InterPro" id="IPR017941">
    <property type="entry name" value="Rieske_2Fe-2S"/>
</dbReference>
<dbReference type="Proteomes" id="UP000319257">
    <property type="component" value="Unassembled WGS sequence"/>
</dbReference>
<keyword evidence="4" id="KW-0411">Iron-sulfur</keyword>
<dbReference type="GO" id="GO:0005737">
    <property type="term" value="C:cytoplasm"/>
    <property type="evidence" value="ECO:0007669"/>
    <property type="project" value="TreeGrafter"/>
</dbReference>
<dbReference type="OrthoDB" id="429143at2759"/>
<proteinExistence type="predicted"/>
<evidence type="ECO:0000256" key="2">
    <source>
        <dbReference type="ARBA" id="ARBA00022723"/>
    </source>
</evidence>
<dbReference type="GeneID" id="41979450"/>
<dbReference type="Pfam" id="PF00355">
    <property type="entry name" value="Rieske"/>
    <property type="match status" value="1"/>
</dbReference>
<dbReference type="PANTHER" id="PTHR13847">
    <property type="entry name" value="SARCOSINE DEHYDROGENASE-RELATED"/>
    <property type="match status" value="1"/>
</dbReference>
<protein>
    <recommendedName>
        <fullName evidence="5">Rieske domain-containing protein</fullName>
    </recommendedName>
</protein>